<name>A0A150PKM2_SORCE</name>
<dbReference type="SUPFAM" id="SSF101874">
    <property type="entry name" value="YceI-like"/>
    <property type="match status" value="1"/>
</dbReference>
<organism evidence="2 3">
    <name type="scientific">Sorangium cellulosum</name>
    <name type="common">Polyangium cellulosum</name>
    <dbReference type="NCBI Taxonomy" id="56"/>
    <lineage>
        <taxon>Bacteria</taxon>
        <taxon>Pseudomonadati</taxon>
        <taxon>Myxococcota</taxon>
        <taxon>Polyangia</taxon>
        <taxon>Polyangiales</taxon>
        <taxon>Polyangiaceae</taxon>
        <taxon>Sorangium</taxon>
    </lineage>
</organism>
<dbReference type="Gene3D" id="2.40.128.110">
    <property type="entry name" value="Lipid/polyisoprenoid-binding, YceI-like"/>
    <property type="match status" value="1"/>
</dbReference>
<evidence type="ECO:0000313" key="3">
    <source>
        <dbReference type="Proteomes" id="UP000075604"/>
    </source>
</evidence>
<dbReference type="InterPro" id="IPR036761">
    <property type="entry name" value="TTHA0802/YceI-like_sf"/>
</dbReference>
<comment type="caution">
    <text evidence="2">The sequence shown here is derived from an EMBL/GenBank/DDBJ whole genome shotgun (WGS) entry which is preliminary data.</text>
</comment>
<proteinExistence type="predicted"/>
<reference evidence="2 3" key="1">
    <citation type="submission" date="2014-02" db="EMBL/GenBank/DDBJ databases">
        <title>The small core and large imbalanced accessory genome model reveals a collaborative survival strategy of Sorangium cellulosum strains in nature.</title>
        <authorList>
            <person name="Han K."/>
            <person name="Peng R."/>
            <person name="Blom J."/>
            <person name="Li Y.-Z."/>
        </authorList>
    </citation>
    <scope>NUCLEOTIDE SEQUENCE [LARGE SCALE GENOMIC DNA]</scope>
    <source>
        <strain evidence="2 3">So0157-18</strain>
    </source>
</reference>
<dbReference type="PANTHER" id="PTHR34406:SF1">
    <property type="entry name" value="PROTEIN YCEI"/>
    <property type="match status" value="1"/>
</dbReference>
<dbReference type="AlphaFoldDB" id="A0A150PKM2"/>
<dbReference type="Pfam" id="PF04264">
    <property type="entry name" value="YceI"/>
    <property type="match status" value="1"/>
</dbReference>
<gene>
    <name evidence="2" type="ORF">BE04_19380</name>
</gene>
<dbReference type="InterPro" id="IPR007372">
    <property type="entry name" value="Lipid/polyisoprenoid-bd_YceI"/>
</dbReference>
<dbReference type="PANTHER" id="PTHR34406">
    <property type="entry name" value="PROTEIN YCEI"/>
    <property type="match status" value="1"/>
</dbReference>
<accession>A0A150PKM2</accession>
<dbReference type="SMART" id="SM00867">
    <property type="entry name" value="YceI"/>
    <property type="match status" value="1"/>
</dbReference>
<protein>
    <recommendedName>
        <fullName evidence="1">Lipid/polyisoprenoid-binding YceI-like domain-containing protein</fullName>
    </recommendedName>
</protein>
<dbReference type="Proteomes" id="UP000075604">
    <property type="component" value="Unassembled WGS sequence"/>
</dbReference>
<evidence type="ECO:0000313" key="2">
    <source>
        <dbReference type="EMBL" id="KYF56267.1"/>
    </source>
</evidence>
<dbReference type="EMBL" id="JELX01002188">
    <property type="protein sequence ID" value="KYF56267.1"/>
    <property type="molecule type" value="Genomic_DNA"/>
</dbReference>
<sequence length="191" mass="20620">MDNTTSTSTPSAISSQAARWTIDASHSSVSFSVRHMMISNVRGGFTGVAGEVTYDPRRPEASRVSAAIDAASIHTREDKRDEHLRSADFFDVAAHPTITFVSRSVRRRGEGLDIVGDLTIRGVSREVTLAVSELSGEHDDPYGNRRLGAAATTKIRRSDFGMSFNAVLETGGVLVGDEISITLDIQLIKQA</sequence>
<evidence type="ECO:0000259" key="1">
    <source>
        <dbReference type="SMART" id="SM00867"/>
    </source>
</evidence>
<feature type="domain" description="Lipid/polyisoprenoid-binding YceI-like" evidence="1">
    <location>
        <begin position="19"/>
        <end position="188"/>
    </location>
</feature>